<evidence type="ECO:0000256" key="12">
    <source>
        <dbReference type="SAM" id="MobiDB-lite"/>
    </source>
</evidence>
<dbReference type="GO" id="GO:0016887">
    <property type="term" value="F:ATP hydrolysis activity"/>
    <property type="evidence" value="ECO:0007669"/>
    <property type="project" value="InterPro"/>
</dbReference>
<gene>
    <name evidence="14" type="ORF">BB560_000507</name>
</gene>
<comment type="similarity">
    <text evidence="2">Belongs to the AAA ATPase family.</text>
</comment>
<keyword evidence="4" id="KW-0547">Nucleotide-binding</keyword>
<dbReference type="CDD" id="cd19527">
    <property type="entry name" value="RecA-like_PEX6_r2"/>
    <property type="match status" value="1"/>
</dbReference>
<evidence type="ECO:0000256" key="9">
    <source>
        <dbReference type="ARBA" id="ARBA00034920"/>
    </source>
</evidence>
<keyword evidence="7" id="KW-0472">Membrane</keyword>
<dbReference type="STRING" id="133381.A0A2T9ZK53"/>
<evidence type="ECO:0000313" key="14">
    <source>
        <dbReference type="EMBL" id="PVV04979.1"/>
    </source>
</evidence>
<feature type="region of interest" description="Disordered" evidence="12">
    <location>
        <begin position="1223"/>
        <end position="1252"/>
    </location>
</feature>
<keyword evidence="15" id="KW-1185">Reference proteome</keyword>
<dbReference type="GO" id="GO:0005829">
    <property type="term" value="C:cytosol"/>
    <property type="evidence" value="ECO:0007669"/>
    <property type="project" value="TreeGrafter"/>
</dbReference>
<dbReference type="InterPro" id="IPR050168">
    <property type="entry name" value="AAA_ATPase_domain"/>
</dbReference>
<dbReference type="GO" id="GO:0016558">
    <property type="term" value="P:protein import into peroxisome matrix"/>
    <property type="evidence" value="ECO:0007669"/>
    <property type="project" value="TreeGrafter"/>
</dbReference>
<dbReference type="GO" id="GO:0005524">
    <property type="term" value="F:ATP binding"/>
    <property type="evidence" value="ECO:0007669"/>
    <property type="project" value="UniProtKB-KW"/>
</dbReference>
<dbReference type="InterPro" id="IPR003593">
    <property type="entry name" value="AAA+_ATPase"/>
</dbReference>
<feature type="domain" description="AAA+ ATPase" evidence="13">
    <location>
        <begin position="1123"/>
        <end position="1291"/>
    </location>
</feature>
<evidence type="ECO:0000256" key="10">
    <source>
        <dbReference type="ARBA" id="ARBA00048778"/>
    </source>
</evidence>
<dbReference type="Pfam" id="PF00004">
    <property type="entry name" value="AAA"/>
    <property type="match status" value="2"/>
</dbReference>
<evidence type="ECO:0000259" key="13">
    <source>
        <dbReference type="SMART" id="SM00382"/>
    </source>
</evidence>
<evidence type="ECO:0000256" key="3">
    <source>
        <dbReference type="ARBA" id="ARBA00022593"/>
    </source>
</evidence>
<dbReference type="InterPro" id="IPR047533">
    <property type="entry name" value="RecA-like_PEX6_r2"/>
</dbReference>
<feature type="coiled-coil region" evidence="11">
    <location>
        <begin position="1347"/>
        <end position="1374"/>
    </location>
</feature>
<evidence type="ECO:0000313" key="15">
    <source>
        <dbReference type="Proteomes" id="UP000245609"/>
    </source>
</evidence>
<reference evidence="14 15" key="1">
    <citation type="journal article" date="2018" name="MBio">
        <title>Comparative Genomics Reveals the Core Gene Toolbox for the Fungus-Insect Symbiosis.</title>
        <authorList>
            <person name="Wang Y."/>
            <person name="Stata M."/>
            <person name="Wang W."/>
            <person name="Stajich J.E."/>
            <person name="White M.M."/>
            <person name="Moncalvo J.M."/>
        </authorList>
    </citation>
    <scope>NUCLEOTIDE SEQUENCE [LARGE SCALE GENOMIC DNA]</scope>
    <source>
        <strain evidence="14 15">SC-DP-2</strain>
    </source>
</reference>
<proteinExistence type="inferred from homology"/>
<dbReference type="SMART" id="SM00382">
    <property type="entry name" value="AAA"/>
    <property type="match status" value="2"/>
</dbReference>
<dbReference type="GO" id="GO:0005778">
    <property type="term" value="C:peroxisomal membrane"/>
    <property type="evidence" value="ECO:0007669"/>
    <property type="project" value="TreeGrafter"/>
</dbReference>
<dbReference type="PROSITE" id="PS00674">
    <property type="entry name" value="AAA"/>
    <property type="match status" value="1"/>
</dbReference>
<evidence type="ECO:0000256" key="8">
    <source>
        <dbReference type="ARBA" id="ARBA00034811"/>
    </source>
</evidence>
<evidence type="ECO:0000256" key="5">
    <source>
        <dbReference type="ARBA" id="ARBA00022801"/>
    </source>
</evidence>
<comment type="subcellular location">
    <subcellularLocation>
        <location evidence="1">Membrane</location>
    </subcellularLocation>
</comment>
<dbReference type="InterPro" id="IPR027417">
    <property type="entry name" value="P-loop_NTPase"/>
</dbReference>
<organism evidence="14 15">
    <name type="scientific">Smittium megazygosporum</name>
    <dbReference type="NCBI Taxonomy" id="133381"/>
    <lineage>
        <taxon>Eukaryota</taxon>
        <taxon>Fungi</taxon>
        <taxon>Fungi incertae sedis</taxon>
        <taxon>Zoopagomycota</taxon>
        <taxon>Kickxellomycotina</taxon>
        <taxon>Harpellomycetes</taxon>
        <taxon>Harpellales</taxon>
        <taxon>Legeriomycetaceae</taxon>
        <taxon>Smittium</taxon>
    </lineage>
</organism>
<name>A0A2T9ZK53_9FUNG</name>
<keyword evidence="3" id="KW-0962">Peroxisome biogenesis</keyword>
<evidence type="ECO:0000256" key="7">
    <source>
        <dbReference type="ARBA" id="ARBA00023136"/>
    </source>
</evidence>
<dbReference type="InterPro" id="IPR056995">
    <property type="entry name" value="PEX6_4th_dom"/>
</dbReference>
<dbReference type="Gene3D" id="1.10.8.60">
    <property type="match status" value="1"/>
</dbReference>
<feature type="domain" description="AAA+ ATPase" evidence="13">
    <location>
        <begin position="750"/>
        <end position="934"/>
    </location>
</feature>
<dbReference type="PANTHER" id="PTHR23077">
    <property type="entry name" value="AAA-FAMILY ATPASE"/>
    <property type="match status" value="1"/>
</dbReference>
<evidence type="ECO:0000256" key="11">
    <source>
        <dbReference type="SAM" id="Coils"/>
    </source>
</evidence>
<evidence type="ECO:0000256" key="2">
    <source>
        <dbReference type="ARBA" id="ARBA00006914"/>
    </source>
</evidence>
<dbReference type="Gene3D" id="3.40.50.300">
    <property type="entry name" value="P-loop containing nucleotide triphosphate hydrolases"/>
    <property type="match status" value="2"/>
</dbReference>
<comment type="catalytic activity">
    <reaction evidence="10">
        <text>ATP + H2O = ADP + phosphate + H(+)</text>
        <dbReference type="Rhea" id="RHEA:13065"/>
        <dbReference type="ChEBI" id="CHEBI:15377"/>
        <dbReference type="ChEBI" id="CHEBI:15378"/>
        <dbReference type="ChEBI" id="CHEBI:30616"/>
        <dbReference type="ChEBI" id="CHEBI:43474"/>
        <dbReference type="ChEBI" id="CHEBI:456216"/>
    </reaction>
    <physiologicalReaction direction="left-to-right" evidence="10">
        <dbReference type="Rhea" id="RHEA:13066"/>
    </physiologicalReaction>
</comment>
<accession>A0A2T9ZK53</accession>
<protein>
    <recommendedName>
        <fullName evidence="8">Peroxisomal ATPase PEX6</fullName>
    </recommendedName>
    <alternativeName>
        <fullName evidence="9">Peroxin-6</fullName>
    </alternativeName>
</protein>
<dbReference type="FunFam" id="3.40.50.300:FF:000109">
    <property type="entry name" value="Peroxisomal biogenesis factor 6"/>
    <property type="match status" value="1"/>
</dbReference>
<sequence length="1471" mass="162189">MARGYLGYTSPIFRQTISVAVQPVLQSSLGNVYPQSTQDAIYVPETLYSTILSKAQDLNAIYKYNVYAKISFSFPFVPSSATLVSHGARNTTSSVLSKVLPKHWLFDSKNSSLLDEDTCVASGSLWSSMLQHQIQNLIELENLVFGYAVFPNCTIELVYPLPLERVVLGIKPEDFEYVSSIKDDLLQSLPSIVDIFGQQSVINTAITPGNSIVKINSWDLSLYLVDTFPFPCGTWDPSFTEIVLVPLEGRYSYLLEDLSPKQDQDFLSNTTKSLPFDSEPDSSILLDFLEDSVFLNHYKNICKNFDIPSSFDPLGSCAFMSVDSLVQYGLADNDLVLIKPVLPLSQSAIYSSTKPQAFSKTSSSLNSTQKNPLSFSTGRIVRVFAFDELSCPTNNTLYLSKHLFTNSLIEISDSLSISLSELTFQSLPINVKIFSFDSSKQIISGSLTSEQLSSSIISLASPIESTSPSHAGNNSAPSSISENLEFNRETVFPVATDLALARVSSPSSINRDYEKLASEKLKLWLAGPHHRVLQLGDLIAIKITFIESIAKNAVSNHVLAEIRSSSESFLSPTNDSSKASSTQLVPYGAKGLSPPEIEQKALEISSVSNLGNVFQRSNIDNSEWICFKVMSLSSSSNPLNFSDLNISAPGTYSSVNGDVTDFCAEYENIDQFISIGKYGYSVDPSTTRISINGVCNSLLPYAIFDSTYSPNQSKSPNFPKNFAKPYQSIQNKLFKLLKASINSTIINSPWTLSIAVCGSRGAGKMHLLQSTAKKLGIHIYKVKISDLISDLGRNSSNTIQNLFKTYLDHCIQLVPCIVVFDKLDLLVSHFRSHNGETANEEILKLSKQLKTIFFEYSAKAKEVHRKASNVSKKLAPSKPGDTTRKEYIFANRTKPHPFPLVIAATYAVSLGERSSLDQDLLSSFRTVFELNTPDESDRLALLQSILLSNKILPLSTTPTSLSFPTVEFEDNESESEKRILSPSSLSWGIGKNVDLSWISKQTASFLASDFVKMLNNSKAEAWRRIKNRLLEFKDTNDNSIINKPSSLLIMRTLWSEGVVLSEEDFKSSLANLRSSMSDQLGVPKIPNVKWEDVGGLEVAKKDILDTIKLPLESPDLVASGIHIRSGLLFYGPPGTGKTLLAKAIATECNLNFFSVKGPELLNMYIGESEANVRRVFQKAREASPCVVFFDELDSLAPKRGQFGDSGGVMDRVVSQLLAELDGMSSAPSQSSSKPSKSESGSSSAKGDLGSESTPATPLMFVIGATNRPDLLDSALMRPGRFDKLVYLGVSSNHGQQLKILEALTRKLQLSPSLNLSEIAEQCTLNLTGADLYALCADAQLKATLRSVENVDRAVEEYNRLYEQQQNNIKQSENTDRQQTLSDITQGINFEDKSVSNIEAGHDNNAVQKEYLQPSVKHPYPMTPSYFLDYLAPEDLKKVVIEKQDFEKALEELIPSVSFGDLERYKNLQNTL</sequence>
<comment type="caution">
    <text evidence="14">The sequence shown here is derived from an EMBL/GenBank/DDBJ whole genome shotgun (WGS) entry which is preliminary data.</text>
</comment>
<dbReference type="InterPro" id="IPR003959">
    <property type="entry name" value="ATPase_AAA_core"/>
</dbReference>
<dbReference type="OrthoDB" id="5553750at2759"/>
<dbReference type="PANTHER" id="PTHR23077:SF9">
    <property type="entry name" value="PEROXISOMAL ATPASE PEX6"/>
    <property type="match status" value="1"/>
</dbReference>
<dbReference type="EMBL" id="MBFS01000054">
    <property type="protein sequence ID" value="PVV04979.1"/>
    <property type="molecule type" value="Genomic_DNA"/>
</dbReference>
<keyword evidence="5" id="KW-0378">Hydrolase</keyword>
<dbReference type="Proteomes" id="UP000245609">
    <property type="component" value="Unassembled WGS sequence"/>
</dbReference>
<feature type="compositionally biased region" description="Low complexity" evidence="12">
    <location>
        <begin position="1224"/>
        <end position="1246"/>
    </location>
</feature>
<dbReference type="InterPro" id="IPR003960">
    <property type="entry name" value="ATPase_AAA_CS"/>
</dbReference>
<evidence type="ECO:0000256" key="4">
    <source>
        <dbReference type="ARBA" id="ARBA00022741"/>
    </source>
</evidence>
<keyword evidence="6" id="KW-0067">ATP-binding</keyword>
<evidence type="ECO:0000256" key="1">
    <source>
        <dbReference type="ARBA" id="ARBA00004370"/>
    </source>
</evidence>
<evidence type="ECO:0000256" key="6">
    <source>
        <dbReference type="ARBA" id="ARBA00022840"/>
    </source>
</evidence>
<keyword evidence="11" id="KW-0175">Coiled coil</keyword>
<dbReference type="SUPFAM" id="SSF52540">
    <property type="entry name" value="P-loop containing nucleoside triphosphate hydrolases"/>
    <property type="match status" value="2"/>
</dbReference>
<dbReference type="Pfam" id="PF23315">
    <property type="entry name" value="PEX6_4th"/>
    <property type="match status" value="1"/>
</dbReference>